<evidence type="ECO:0000313" key="3">
    <source>
        <dbReference type="EMBL" id="SJZ73486.1"/>
    </source>
</evidence>
<proteinExistence type="predicted"/>
<evidence type="ECO:0000313" key="4">
    <source>
        <dbReference type="Proteomes" id="UP000190135"/>
    </source>
</evidence>
<dbReference type="RefSeq" id="WP_078707042.1">
    <property type="nucleotide sequence ID" value="NZ_FUXL01000002.1"/>
</dbReference>
<dbReference type="PANTHER" id="PTHR36566">
    <property type="entry name" value="NICKEL INSERTION PROTEIN-RELATED"/>
    <property type="match status" value="1"/>
</dbReference>
<accession>A0A1T4N306</accession>
<reference evidence="4" key="1">
    <citation type="submission" date="2017-02" db="EMBL/GenBank/DDBJ databases">
        <authorList>
            <person name="Varghese N."/>
            <person name="Submissions S."/>
        </authorList>
    </citation>
    <scope>NUCLEOTIDE SEQUENCE [LARGE SCALE GENOMIC DNA]</scope>
    <source>
        <strain evidence="4">USBA 369</strain>
    </source>
</reference>
<dbReference type="Proteomes" id="UP000190135">
    <property type="component" value="Unassembled WGS sequence"/>
</dbReference>
<keyword evidence="1" id="KW-0533">Nickel</keyword>
<dbReference type="Gene3D" id="3.30.70.1380">
    <property type="entry name" value="Transcriptional regulatory protein pf0864 domain like"/>
    <property type="match status" value="1"/>
</dbReference>
<organism evidence="3 4">
    <name type="scientific">Consotaella salsifontis</name>
    <dbReference type="NCBI Taxonomy" id="1365950"/>
    <lineage>
        <taxon>Bacteria</taxon>
        <taxon>Pseudomonadati</taxon>
        <taxon>Pseudomonadota</taxon>
        <taxon>Alphaproteobacteria</taxon>
        <taxon>Hyphomicrobiales</taxon>
        <taxon>Aurantimonadaceae</taxon>
        <taxon>Consotaella</taxon>
    </lineage>
</organism>
<protein>
    <recommendedName>
        <fullName evidence="5">LarC family nickel insertion protein</fullName>
    </recommendedName>
</protein>
<dbReference type="PANTHER" id="PTHR36566:SF1">
    <property type="entry name" value="PYRIDINIUM-3,5-BISTHIOCARBOXYLIC ACID MONONUCLEOTIDE NICKEL INSERTION PROTEIN"/>
    <property type="match status" value="1"/>
</dbReference>
<feature type="compositionally biased region" description="Basic residues" evidence="2">
    <location>
        <begin position="97"/>
        <end position="117"/>
    </location>
</feature>
<feature type="region of interest" description="Disordered" evidence="2">
    <location>
        <begin position="80"/>
        <end position="137"/>
    </location>
</feature>
<dbReference type="AlphaFoldDB" id="A0A1T4N306"/>
<keyword evidence="4" id="KW-1185">Reference proteome</keyword>
<dbReference type="InterPro" id="IPR002822">
    <property type="entry name" value="Ni_insertion"/>
</dbReference>
<feature type="compositionally biased region" description="Basic and acidic residues" evidence="2">
    <location>
        <begin position="80"/>
        <end position="96"/>
    </location>
</feature>
<dbReference type="EMBL" id="FUXL01000002">
    <property type="protein sequence ID" value="SJZ73486.1"/>
    <property type="molecule type" value="Genomic_DNA"/>
</dbReference>
<evidence type="ECO:0008006" key="5">
    <source>
        <dbReference type="Google" id="ProtNLM"/>
    </source>
</evidence>
<dbReference type="OrthoDB" id="9765625at2"/>
<dbReference type="Pfam" id="PF01969">
    <property type="entry name" value="Ni_insertion"/>
    <property type="match status" value="1"/>
</dbReference>
<dbReference type="STRING" id="1365950.SAMN05428963_102393"/>
<evidence type="ECO:0000256" key="1">
    <source>
        <dbReference type="ARBA" id="ARBA00022596"/>
    </source>
</evidence>
<evidence type="ECO:0000256" key="2">
    <source>
        <dbReference type="SAM" id="MobiDB-lite"/>
    </source>
</evidence>
<sequence length="452" mass="48268">MPLASSLNIAAVRHIHLDAVGGAAGDMFVAAMLDALPSLKDRVMADVAAVLPAEAGSAHLSEGTSGAMAVLRFGLKEAPSHDHHHDHFDHDHDHHDHGHHAHGHSHGDHHHHHHHHHGPDEGADHHHHEHGHGPSAHFPDLVALIEAAPLSAGTAAEAVAILSRLAEAESRMHGVRIEDVHFHEIADWDSLLDVVAAGSIAAALPRAAWSVSPLPLGSGLVRTQHGLLPVPAPATAEILKGFSWRDDGVAGERVTPTGAAILAHLINASRSEAAGPLAATGMGAGTRTLPGMPNILRALVFAEGEEPARDDVVVISFDIDDMTGEEIGVAADRLRALPAVIDLSVGNRAGKKNRPLTDFRLLVRPEALPDLRDACFRETSTLGLRWHLEERACLDRREDRLAVEGGQIRRKHAARPFGETTVKAESDDVAGGESLARRRKLKHRAEFGDEPA</sequence>
<name>A0A1T4N306_9HYPH</name>
<gene>
    <name evidence="3" type="ORF">SAMN05428963_102393</name>
</gene>